<dbReference type="KEGG" id="goe:100899600"/>
<keyword evidence="2" id="KW-1133">Transmembrane helix</keyword>
<dbReference type="Gene3D" id="1.25.40.10">
    <property type="entry name" value="Tetratricopeptide repeat domain"/>
    <property type="match status" value="4"/>
</dbReference>
<evidence type="ECO:0000313" key="3">
    <source>
        <dbReference type="Proteomes" id="UP000694867"/>
    </source>
</evidence>
<dbReference type="AlphaFoldDB" id="A0AAJ7P991"/>
<dbReference type="Proteomes" id="UP000694867">
    <property type="component" value="Unplaced"/>
</dbReference>
<proteinExistence type="inferred from homology"/>
<gene>
    <name evidence="4" type="primary">LOC100899600</name>
</gene>
<dbReference type="InterPro" id="IPR011990">
    <property type="entry name" value="TPR-like_helical_dom_sf"/>
</dbReference>
<protein>
    <submittedName>
        <fullName evidence="4">Protein sel-1 homolog 1</fullName>
    </submittedName>
</protein>
<dbReference type="PANTHER" id="PTHR11102:SF147">
    <property type="entry name" value="SEL1L ADAPTOR SUBUNIT OF ERAD E3 UBIQUITIN LIGASE"/>
    <property type="match status" value="1"/>
</dbReference>
<dbReference type="PANTHER" id="PTHR11102">
    <property type="entry name" value="SEL-1-LIKE PROTEIN"/>
    <property type="match status" value="1"/>
</dbReference>
<feature type="transmembrane region" description="Helical" evidence="2">
    <location>
        <begin position="556"/>
        <end position="574"/>
    </location>
</feature>
<keyword evidence="2" id="KW-0812">Transmembrane</keyword>
<dbReference type="InterPro" id="IPR006597">
    <property type="entry name" value="Sel1-like"/>
</dbReference>
<keyword evidence="3" id="KW-1185">Reference proteome</keyword>
<reference evidence="4" key="1">
    <citation type="submission" date="2025-08" db="UniProtKB">
        <authorList>
            <consortium name="RefSeq"/>
        </authorList>
    </citation>
    <scope>IDENTIFICATION</scope>
</reference>
<evidence type="ECO:0000256" key="1">
    <source>
        <dbReference type="ARBA" id="ARBA00038101"/>
    </source>
</evidence>
<dbReference type="GeneID" id="100899600"/>
<comment type="similarity">
    <text evidence="1">Belongs to the sel-1 family.</text>
</comment>
<name>A0AAJ7P991_9ACAR</name>
<sequence length="578" mass="64542">MNMLNDSSRSERPRAYHILEEAASLNHTSAKRMVAIAYLFGSNGLPFRPAVAKEFFEQLAEEGDSESQLYLGFMHSFGLETPPSQAKALISYTFAALGGNHLAQMALGYRLYAGVSVLHNCEAALDHYRRVAKIVEQSSTGQSPSGTTVRIRLSDEYENPSKSPSNQLDDDLYQYYQFLADKGDVQAQVGLGHLHYQGGRGVQQDHTRALNYFKQAAQTGNANAMAYLGRMFLEGGKTVPQNNESAFKYFQMAADKGSSVGQAGLGQMFLYGKGVPRDYEKALKFLTLAANQGLVDGQLELGNMFYNGLGVEKNFKLALKYYKLASKQGHALAFYHLAMMHARGIGTQRSCANAVDGFKLMSERGAWISEINEAYQDYKAGRIDQALVRYAFLADLGYEHAQSNTAFILDRGESTLFDRNQSLARALSYWSRAASQGYVVARLKLGDYHYYGFGTEADYSTSAFHYRYAAENDRNPQAMFNLGYMHEQGYGMSKDIHLAKRYYDLAAATSSEAQVPVMFALMKMAIIYGFEYLNHFRWDNMGQAGTVLQKVLGPDWDLYVMSFLAALIAVLAYVRRFV</sequence>
<dbReference type="RefSeq" id="XP_018494082.1">
    <property type="nucleotide sequence ID" value="XM_018638566.2"/>
</dbReference>
<evidence type="ECO:0000256" key="2">
    <source>
        <dbReference type="SAM" id="Phobius"/>
    </source>
</evidence>
<dbReference type="GO" id="GO:0036503">
    <property type="term" value="P:ERAD pathway"/>
    <property type="evidence" value="ECO:0007669"/>
    <property type="project" value="TreeGrafter"/>
</dbReference>
<evidence type="ECO:0000313" key="4">
    <source>
        <dbReference type="RefSeq" id="XP_018494082.1"/>
    </source>
</evidence>
<keyword evidence="2" id="KW-0472">Membrane</keyword>
<dbReference type="GO" id="GO:0005789">
    <property type="term" value="C:endoplasmic reticulum membrane"/>
    <property type="evidence" value="ECO:0007669"/>
    <property type="project" value="TreeGrafter"/>
</dbReference>
<organism evidence="3 4">
    <name type="scientific">Galendromus occidentalis</name>
    <name type="common">western predatory mite</name>
    <dbReference type="NCBI Taxonomy" id="34638"/>
    <lineage>
        <taxon>Eukaryota</taxon>
        <taxon>Metazoa</taxon>
        <taxon>Ecdysozoa</taxon>
        <taxon>Arthropoda</taxon>
        <taxon>Chelicerata</taxon>
        <taxon>Arachnida</taxon>
        <taxon>Acari</taxon>
        <taxon>Parasitiformes</taxon>
        <taxon>Mesostigmata</taxon>
        <taxon>Gamasina</taxon>
        <taxon>Phytoseioidea</taxon>
        <taxon>Phytoseiidae</taxon>
        <taxon>Typhlodrominae</taxon>
        <taxon>Galendromus</taxon>
    </lineage>
</organism>
<dbReference type="SUPFAM" id="SSF81901">
    <property type="entry name" value="HCP-like"/>
    <property type="match status" value="3"/>
</dbReference>
<dbReference type="CTD" id="42806"/>
<dbReference type="InterPro" id="IPR050767">
    <property type="entry name" value="Sel1_AlgK"/>
</dbReference>
<accession>A0AAJ7P991</accession>
<dbReference type="Pfam" id="PF08238">
    <property type="entry name" value="Sel1"/>
    <property type="match status" value="11"/>
</dbReference>
<dbReference type="SMART" id="SM00671">
    <property type="entry name" value="SEL1"/>
    <property type="match status" value="11"/>
</dbReference>